<accession>A0A371G4A3</accession>
<dbReference type="Proteomes" id="UP000257109">
    <property type="component" value="Unassembled WGS sequence"/>
</dbReference>
<protein>
    <recommendedName>
        <fullName evidence="3">Copia protein</fullName>
    </recommendedName>
</protein>
<gene>
    <name evidence="1" type="ORF">CR513_33542</name>
</gene>
<dbReference type="EMBL" id="QJKJ01006830">
    <property type="protein sequence ID" value="RDX85301.1"/>
    <property type="molecule type" value="Genomic_DNA"/>
</dbReference>
<reference evidence="1" key="1">
    <citation type="submission" date="2018-05" db="EMBL/GenBank/DDBJ databases">
        <title>Draft genome of Mucuna pruriens seed.</title>
        <authorList>
            <person name="Nnadi N.E."/>
            <person name="Vos R."/>
            <person name="Hasami M.H."/>
            <person name="Devisetty U.K."/>
            <person name="Aguiy J.C."/>
        </authorList>
    </citation>
    <scope>NUCLEOTIDE SEQUENCE [LARGE SCALE GENOMIC DNA]</scope>
    <source>
        <strain evidence="1">JCA_2017</strain>
    </source>
</reference>
<dbReference type="CDD" id="cd09272">
    <property type="entry name" value="RNase_HI_RT_Ty1"/>
    <property type="match status" value="1"/>
</dbReference>
<evidence type="ECO:0008006" key="3">
    <source>
        <dbReference type="Google" id="ProtNLM"/>
    </source>
</evidence>
<feature type="non-terminal residue" evidence="1">
    <location>
        <position position="1"/>
    </location>
</feature>
<name>A0A371G4A3_MUCPR</name>
<dbReference type="OrthoDB" id="414945at2759"/>
<dbReference type="PANTHER" id="PTHR11439">
    <property type="entry name" value="GAG-POL-RELATED RETROTRANSPOSON"/>
    <property type="match status" value="1"/>
</dbReference>
<evidence type="ECO:0000313" key="1">
    <source>
        <dbReference type="EMBL" id="RDX85301.1"/>
    </source>
</evidence>
<organism evidence="1 2">
    <name type="scientific">Mucuna pruriens</name>
    <name type="common">Velvet bean</name>
    <name type="synonym">Dolichos pruriens</name>
    <dbReference type="NCBI Taxonomy" id="157652"/>
    <lineage>
        <taxon>Eukaryota</taxon>
        <taxon>Viridiplantae</taxon>
        <taxon>Streptophyta</taxon>
        <taxon>Embryophyta</taxon>
        <taxon>Tracheophyta</taxon>
        <taxon>Spermatophyta</taxon>
        <taxon>Magnoliopsida</taxon>
        <taxon>eudicotyledons</taxon>
        <taxon>Gunneridae</taxon>
        <taxon>Pentapetalae</taxon>
        <taxon>rosids</taxon>
        <taxon>fabids</taxon>
        <taxon>Fabales</taxon>
        <taxon>Fabaceae</taxon>
        <taxon>Papilionoideae</taxon>
        <taxon>50 kb inversion clade</taxon>
        <taxon>NPAAA clade</taxon>
        <taxon>indigoferoid/millettioid clade</taxon>
        <taxon>Phaseoleae</taxon>
        <taxon>Mucuna</taxon>
    </lineage>
</organism>
<keyword evidence="2" id="KW-1185">Reference proteome</keyword>
<dbReference type="AlphaFoldDB" id="A0A371G4A3"/>
<comment type="caution">
    <text evidence="1">The sequence shown here is derived from an EMBL/GenBank/DDBJ whole genome shotgun (WGS) entry which is preliminary data.</text>
</comment>
<evidence type="ECO:0000313" key="2">
    <source>
        <dbReference type="Proteomes" id="UP000257109"/>
    </source>
</evidence>
<dbReference type="PANTHER" id="PTHR11439:SF440">
    <property type="entry name" value="INTEGRASE CATALYTIC DOMAIN-CONTAINING PROTEIN"/>
    <property type="match status" value="1"/>
</dbReference>
<sequence>MYQRLVTVGNRLAHTRPNIAYLVSVINHFIHNPCRILHYLKGSPKKEILFKRNNILALEAYALNMQDPWFIKNQPLGPIKFYCDNKSTINIAYNLVSHDKTKHIEIDRHFIKEKLEEGMNDSTFHDLIIKLGMEDIYSST</sequence>
<proteinExistence type="predicted"/>